<dbReference type="Proteomes" id="UP000249873">
    <property type="component" value="Chromosome"/>
</dbReference>
<dbReference type="PROSITE" id="PS51257">
    <property type="entry name" value="PROKAR_LIPOPROTEIN"/>
    <property type="match status" value="1"/>
</dbReference>
<dbReference type="OrthoDB" id="799853at2"/>
<keyword evidence="4" id="KW-1185">Reference proteome</keyword>
<keyword evidence="2" id="KW-0732">Signal</keyword>
<evidence type="ECO:0000313" key="4">
    <source>
        <dbReference type="Proteomes" id="UP000249873"/>
    </source>
</evidence>
<dbReference type="KEGG" id="als:DJ013_03580"/>
<protein>
    <submittedName>
        <fullName evidence="3">Regulator</fullName>
    </submittedName>
</protein>
<accession>A0A2Z4G889</accession>
<feature type="chain" id="PRO_5016384078" evidence="2">
    <location>
        <begin position="20"/>
        <end position="375"/>
    </location>
</feature>
<dbReference type="PANTHER" id="PTHR43547:SF2">
    <property type="entry name" value="HYBRID SIGNAL TRANSDUCTION HISTIDINE KINASE C"/>
    <property type="match status" value="1"/>
</dbReference>
<dbReference type="SUPFAM" id="SSF63829">
    <property type="entry name" value="Calcium-dependent phosphotriesterase"/>
    <property type="match status" value="2"/>
</dbReference>
<dbReference type="GO" id="GO:0000155">
    <property type="term" value="F:phosphorelay sensor kinase activity"/>
    <property type="evidence" value="ECO:0007669"/>
    <property type="project" value="TreeGrafter"/>
</dbReference>
<dbReference type="Gene3D" id="2.130.10.10">
    <property type="entry name" value="YVTN repeat-like/Quinoprotein amine dehydrogenase"/>
    <property type="match status" value="3"/>
</dbReference>
<reference evidence="3 4" key="1">
    <citation type="submission" date="2018-05" db="EMBL/GenBank/DDBJ databases">
        <title>Complete genome sequence of Arcticibacterium luteifluviistationis SM1504T, a cytophagaceae bacterium isolated from Arctic surface seawater.</title>
        <authorList>
            <person name="Li Y."/>
            <person name="Qin Q.-L."/>
        </authorList>
    </citation>
    <scope>NUCLEOTIDE SEQUENCE [LARGE SCALE GENOMIC DNA]</scope>
    <source>
        <strain evidence="3 4">SM1504</strain>
    </source>
</reference>
<dbReference type="PANTHER" id="PTHR43547">
    <property type="entry name" value="TWO-COMPONENT HISTIDINE KINASE"/>
    <property type="match status" value="1"/>
</dbReference>
<keyword evidence="1" id="KW-0597">Phosphoprotein</keyword>
<proteinExistence type="predicted"/>
<name>A0A2Z4G889_9BACT</name>
<evidence type="ECO:0000256" key="1">
    <source>
        <dbReference type="ARBA" id="ARBA00022553"/>
    </source>
</evidence>
<dbReference type="RefSeq" id="WP_111370400.1">
    <property type="nucleotide sequence ID" value="NZ_CP029480.1"/>
</dbReference>
<sequence>MKIAGYLLSLLLFSTSCNGQVNSNSPTDNVIENSKPIQVIGTPPSPFPQHNPYNDTGLVSQYIRSIFQDSKGNYWFGPAGQSVARFDGRTLNYFSKAAFFEGNETVESVNGNSVHAIAEDQNGNIWFGTYQGVVKYDARLPVGQGKTFKSYTQENGLSNTSVSRKGILVDKAGTVWVGTGEGVFKYNPLAESNGGQSFSAFEKIPSVNITDIMEDKDGNIWFTSKDLGVFLYDGKSIKSIAPKAGLGNNYAGGLAEDKVGNIWFNINGGICRYDGKTFTDFIIKDKIGTSEIWGLYIEQSGIIWITARGSTTRFDPSLSESDPKAFTVFTVEDGINCCVQSMYQDKAGRMWWGTGQGLYRFDGKRFYQVKQNGPW</sequence>
<dbReference type="InterPro" id="IPR015943">
    <property type="entry name" value="WD40/YVTN_repeat-like_dom_sf"/>
</dbReference>
<gene>
    <name evidence="3" type="ORF">DJ013_03580</name>
</gene>
<dbReference type="InterPro" id="IPR011110">
    <property type="entry name" value="Reg_prop"/>
</dbReference>
<organism evidence="3 4">
    <name type="scientific">Arcticibacterium luteifluviistationis</name>
    <dbReference type="NCBI Taxonomy" id="1784714"/>
    <lineage>
        <taxon>Bacteria</taxon>
        <taxon>Pseudomonadati</taxon>
        <taxon>Bacteroidota</taxon>
        <taxon>Cytophagia</taxon>
        <taxon>Cytophagales</taxon>
        <taxon>Leadbetterellaceae</taxon>
        <taxon>Arcticibacterium</taxon>
    </lineage>
</organism>
<evidence type="ECO:0000256" key="2">
    <source>
        <dbReference type="SAM" id="SignalP"/>
    </source>
</evidence>
<evidence type="ECO:0000313" key="3">
    <source>
        <dbReference type="EMBL" id="AWV97298.1"/>
    </source>
</evidence>
<dbReference type="AlphaFoldDB" id="A0A2Z4G889"/>
<dbReference type="EMBL" id="CP029480">
    <property type="protein sequence ID" value="AWV97298.1"/>
    <property type="molecule type" value="Genomic_DNA"/>
</dbReference>
<feature type="signal peptide" evidence="2">
    <location>
        <begin position="1"/>
        <end position="19"/>
    </location>
</feature>
<dbReference type="Pfam" id="PF07494">
    <property type="entry name" value="Reg_prop"/>
    <property type="match status" value="4"/>
</dbReference>